<sequence>GIRQKLIAEDASLQLMNKGLEDIKTKLDEGMKSISDQLGNDMNLDKLQQIFLLVSTLPKQMEASLFKVQNELQNSLTKEIQITTCLSACKESLCLHDLVTLQAIVGSLKTLKQNSPVAAAIPPK</sequence>
<comment type="caution">
    <text evidence="1">The sequence shown here is derived from an EMBL/GenBank/DDBJ whole genome shotgun (WGS) entry which is preliminary data.</text>
</comment>
<name>A0AAV5MWY3_9ROSI</name>
<dbReference type="PANTHER" id="PTHR37695">
    <property type="entry name" value="RECOMBINATION INITIATION DEFECTS 3-RELATED"/>
    <property type="match status" value="1"/>
</dbReference>
<gene>
    <name evidence="1" type="ORF">SLEP1_g60500</name>
</gene>
<reference evidence="1 2" key="1">
    <citation type="journal article" date="2021" name="Commun. Biol.">
        <title>The genome of Shorea leprosula (Dipterocarpaceae) highlights the ecological relevance of drought in aseasonal tropical rainforests.</title>
        <authorList>
            <person name="Ng K.K.S."/>
            <person name="Kobayashi M.J."/>
            <person name="Fawcett J.A."/>
            <person name="Hatakeyama M."/>
            <person name="Paape T."/>
            <person name="Ng C.H."/>
            <person name="Ang C.C."/>
            <person name="Tnah L.H."/>
            <person name="Lee C.T."/>
            <person name="Nishiyama T."/>
            <person name="Sese J."/>
            <person name="O'Brien M.J."/>
            <person name="Copetti D."/>
            <person name="Mohd Noor M.I."/>
            <person name="Ong R.C."/>
            <person name="Putra M."/>
            <person name="Sireger I.Z."/>
            <person name="Indrioko S."/>
            <person name="Kosugi Y."/>
            <person name="Izuno A."/>
            <person name="Isagi Y."/>
            <person name="Lee S.L."/>
            <person name="Shimizu K.K."/>
        </authorList>
    </citation>
    <scope>NUCLEOTIDE SEQUENCE [LARGE SCALE GENOMIC DNA]</scope>
    <source>
        <strain evidence="1">214</strain>
    </source>
</reference>
<dbReference type="AlphaFoldDB" id="A0AAV5MWY3"/>
<evidence type="ECO:0000313" key="1">
    <source>
        <dbReference type="EMBL" id="GKV53990.1"/>
    </source>
</evidence>
<dbReference type="PANTHER" id="PTHR37695:SF1">
    <property type="entry name" value="RECOMBINATION INITIATION DEFECTS 3-RELATED"/>
    <property type="match status" value="1"/>
</dbReference>
<feature type="non-terminal residue" evidence="1">
    <location>
        <position position="1"/>
    </location>
</feature>
<evidence type="ECO:0000313" key="2">
    <source>
        <dbReference type="Proteomes" id="UP001054252"/>
    </source>
</evidence>
<dbReference type="Proteomes" id="UP001054252">
    <property type="component" value="Unassembled WGS sequence"/>
</dbReference>
<proteinExistence type="predicted"/>
<dbReference type="EMBL" id="BPVZ01002634">
    <property type="protein sequence ID" value="GKV53990.1"/>
    <property type="molecule type" value="Genomic_DNA"/>
</dbReference>
<accession>A0AAV5MWY3</accession>
<dbReference type="InterPro" id="IPR034546">
    <property type="entry name" value="PAIR1"/>
</dbReference>
<dbReference type="GO" id="GO:0009556">
    <property type="term" value="P:microsporogenesis"/>
    <property type="evidence" value="ECO:0007669"/>
    <property type="project" value="TreeGrafter"/>
</dbReference>
<dbReference type="GO" id="GO:0009553">
    <property type="term" value="P:embryo sac development"/>
    <property type="evidence" value="ECO:0007669"/>
    <property type="project" value="TreeGrafter"/>
</dbReference>
<feature type="non-terminal residue" evidence="1">
    <location>
        <position position="124"/>
    </location>
</feature>
<dbReference type="GO" id="GO:0042138">
    <property type="term" value="P:meiotic DNA double-strand break formation"/>
    <property type="evidence" value="ECO:0007669"/>
    <property type="project" value="TreeGrafter"/>
</dbReference>
<dbReference type="GO" id="GO:0005634">
    <property type="term" value="C:nucleus"/>
    <property type="evidence" value="ECO:0007669"/>
    <property type="project" value="TreeGrafter"/>
</dbReference>
<dbReference type="GO" id="GO:0070192">
    <property type="term" value="P:chromosome organization involved in meiotic cell cycle"/>
    <property type="evidence" value="ECO:0007669"/>
    <property type="project" value="InterPro"/>
</dbReference>
<organism evidence="1 2">
    <name type="scientific">Rubroshorea leprosula</name>
    <dbReference type="NCBI Taxonomy" id="152421"/>
    <lineage>
        <taxon>Eukaryota</taxon>
        <taxon>Viridiplantae</taxon>
        <taxon>Streptophyta</taxon>
        <taxon>Embryophyta</taxon>
        <taxon>Tracheophyta</taxon>
        <taxon>Spermatophyta</taxon>
        <taxon>Magnoliopsida</taxon>
        <taxon>eudicotyledons</taxon>
        <taxon>Gunneridae</taxon>
        <taxon>Pentapetalae</taxon>
        <taxon>rosids</taxon>
        <taxon>malvids</taxon>
        <taxon>Malvales</taxon>
        <taxon>Dipterocarpaceae</taxon>
        <taxon>Rubroshorea</taxon>
    </lineage>
</organism>
<keyword evidence="2" id="KW-1185">Reference proteome</keyword>
<protein>
    <submittedName>
        <fullName evidence="1">Uncharacterized protein</fullName>
    </submittedName>
</protein>